<gene>
    <name evidence="1" type="ORF">SAMN05192530_102642</name>
</gene>
<keyword evidence="2" id="KW-1185">Reference proteome</keyword>
<organism evidence="1 2">
    <name type="scientific">Aureimonas jatrophae</name>
    <dbReference type="NCBI Taxonomy" id="1166073"/>
    <lineage>
        <taxon>Bacteria</taxon>
        <taxon>Pseudomonadati</taxon>
        <taxon>Pseudomonadota</taxon>
        <taxon>Alphaproteobacteria</taxon>
        <taxon>Hyphomicrobiales</taxon>
        <taxon>Aurantimonadaceae</taxon>
        <taxon>Aureimonas</taxon>
    </lineage>
</organism>
<proteinExistence type="predicted"/>
<name>A0A1H0FRX7_9HYPH</name>
<evidence type="ECO:0000313" key="2">
    <source>
        <dbReference type="Proteomes" id="UP000198793"/>
    </source>
</evidence>
<dbReference type="Proteomes" id="UP000198793">
    <property type="component" value="Unassembled WGS sequence"/>
</dbReference>
<sequence>MLGVRLPWVDGSQMCGAGTVFGPVEFPPEIRDYIDGMIAAAQSPTAMADLVEIHREADDKALAYSLEGMEAALSQSPYEVRVELLWSAAASFGAAAAMALCAQRCAQVGTYTNTEGRA</sequence>
<reference evidence="1 2" key="1">
    <citation type="submission" date="2016-10" db="EMBL/GenBank/DDBJ databases">
        <authorList>
            <person name="de Groot N.N."/>
        </authorList>
    </citation>
    <scope>NUCLEOTIDE SEQUENCE [LARGE SCALE GENOMIC DNA]</scope>
    <source>
        <strain evidence="2">L7-484,KACC 16230,DSM 25025</strain>
    </source>
</reference>
<dbReference type="EMBL" id="FNIT01000002">
    <property type="protein sequence ID" value="SDN97301.1"/>
    <property type="molecule type" value="Genomic_DNA"/>
</dbReference>
<evidence type="ECO:0000313" key="1">
    <source>
        <dbReference type="EMBL" id="SDN97301.1"/>
    </source>
</evidence>
<protein>
    <submittedName>
        <fullName evidence="1">Uncharacterized protein</fullName>
    </submittedName>
</protein>
<dbReference type="AlphaFoldDB" id="A0A1H0FRX7"/>
<dbReference type="STRING" id="1166073.SAMN05192530_102642"/>
<accession>A0A1H0FRX7</accession>